<accession>A0A1E4S7S4</accession>
<gene>
    <name evidence="2" type="ORF">CYBJADRAFT_49491</name>
</gene>
<evidence type="ECO:0000313" key="3">
    <source>
        <dbReference type="Proteomes" id="UP000094389"/>
    </source>
</evidence>
<evidence type="ECO:0000256" key="1">
    <source>
        <dbReference type="SAM" id="SignalP"/>
    </source>
</evidence>
<dbReference type="Proteomes" id="UP000094389">
    <property type="component" value="Unassembled WGS sequence"/>
</dbReference>
<reference evidence="2 3" key="1">
    <citation type="journal article" date="2016" name="Proc. Natl. Acad. Sci. U.S.A.">
        <title>Comparative genomics of biotechnologically important yeasts.</title>
        <authorList>
            <person name="Riley R."/>
            <person name="Haridas S."/>
            <person name="Wolfe K.H."/>
            <person name="Lopes M.R."/>
            <person name="Hittinger C.T."/>
            <person name="Goeker M."/>
            <person name="Salamov A.A."/>
            <person name="Wisecaver J.H."/>
            <person name="Long T.M."/>
            <person name="Calvey C.H."/>
            <person name="Aerts A.L."/>
            <person name="Barry K.W."/>
            <person name="Choi C."/>
            <person name="Clum A."/>
            <person name="Coughlan A.Y."/>
            <person name="Deshpande S."/>
            <person name="Douglass A.P."/>
            <person name="Hanson S.J."/>
            <person name="Klenk H.-P."/>
            <person name="LaButti K.M."/>
            <person name="Lapidus A."/>
            <person name="Lindquist E.A."/>
            <person name="Lipzen A.M."/>
            <person name="Meier-Kolthoff J.P."/>
            <person name="Ohm R.A."/>
            <person name="Otillar R.P."/>
            <person name="Pangilinan J.L."/>
            <person name="Peng Y."/>
            <person name="Rokas A."/>
            <person name="Rosa C.A."/>
            <person name="Scheuner C."/>
            <person name="Sibirny A.A."/>
            <person name="Slot J.C."/>
            <person name="Stielow J.B."/>
            <person name="Sun H."/>
            <person name="Kurtzman C.P."/>
            <person name="Blackwell M."/>
            <person name="Grigoriev I.V."/>
            <person name="Jeffries T.W."/>
        </authorList>
    </citation>
    <scope>NUCLEOTIDE SEQUENCE [LARGE SCALE GENOMIC DNA]</scope>
    <source>
        <strain evidence="3">ATCC 18201 / CBS 1600 / BCRC 20928 / JCM 3617 / NBRC 0987 / NRRL Y-1542</strain>
    </source>
</reference>
<keyword evidence="3" id="KW-1185">Reference proteome</keyword>
<feature type="signal peptide" evidence="1">
    <location>
        <begin position="1"/>
        <end position="22"/>
    </location>
</feature>
<name>A0A1E4S7S4_CYBJN</name>
<dbReference type="GeneID" id="30992129"/>
<evidence type="ECO:0000313" key="2">
    <source>
        <dbReference type="EMBL" id="ODV75546.1"/>
    </source>
</evidence>
<organism evidence="2 3">
    <name type="scientific">Cyberlindnera jadinii (strain ATCC 18201 / CBS 1600 / BCRC 20928 / JCM 3617 / NBRC 0987 / NRRL Y-1542)</name>
    <name type="common">Torula yeast</name>
    <name type="synonym">Candida utilis</name>
    <dbReference type="NCBI Taxonomy" id="983966"/>
    <lineage>
        <taxon>Eukaryota</taxon>
        <taxon>Fungi</taxon>
        <taxon>Dikarya</taxon>
        <taxon>Ascomycota</taxon>
        <taxon>Saccharomycotina</taxon>
        <taxon>Saccharomycetes</taxon>
        <taxon>Phaffomycetales</taxon>
        <taxon>Phaffomycetaceae</taxon>
        <taxon>Cyberlindnera</taxon>
    </lineage>
</organism>
<sequence length="110" mass="12610">MSSFLSRCIFLVPAFFCPDCSSVCCQGDDQEYFYNSLKYHYANQLAGRSKQFHFIHEPVVNSIVMECLSRGSICTEYINTPLMIQRCRIDCNVHNGPTLFNVLCSFIHHG</sequence>
<evidence type="ECO:0008006" key="4">
    <source>
        <dbReference type="Google" id="ProtNLM"/>
    </source>
</evidence>
<feature type="chain" id="PRO_5009162692" description="Secreted protein" evidence="1">
    <location>
        <begin position="23"/>
        <end position="110"/>
    </location>
</feature>
<dbReference type="AlphaFoldDB" id="A0A1E4S7S4"/>
<dbReference type="RefSeq" id="XP_020072585.1">
    <property type="nucleotide sequence ID" value="XM_020217733.1"/>
</dbReference>
<keyword evidence="1" id="KW-0732">Signal</keyword>
<protein>
    <recommendedName>
        <fullName evidence="4">Secreted protein</fullName>
    </recommendedName>
</protein>
<dbReference type="EMBL" id="KV453926">
    <property type="protein sequence ID" value="ODV75546.1"/>
    <property type="molecule type" value="Genomic_DNA"/>
</dbReference>
<proteinExistence type="predicted"/>